<sequence>MNFNFTSAATKLPDVRFHMTGALLPPHGRLLVDTTLCGHQSSDGTVVISRCRLRMD</sequence>
<organism evidence="1 2">
    <name type="scientific">Portunus trituberculatus</name>
    <name type="common">Swimming crab</name>
    <name type="synonym">Neptunus trituberculatus</name>
    <dbReference type="NCBI Taxonomy" id="210409"/>
    <lineage>
        <taxon>Eukaryota</taxon>
        <taxon>Metazoa</taxon>
        <taxon>Ecdysozoa</taxon>
        <taxon>Arthropoda</taxon>
        <taxon>Crustacea</taxon>
        <taxon>Multicrustacea</taxon>
        <taxon>Malacostraca</taxon>
        <taxon>Eumalacostraca</taxon>
        <taxon>Eucarida</taxon>
        <taxon>Decapoda</taxon>
        <taxon>Pleocyemata</taxon>
        <taxon>Brachyura</taxon>
        <taxon>Eubrachyura</taxon>
        <taxon>Portunoidea</taxon>
        <taxon>Portunidae</taxon>
        <taxon>Portuninae</taxon>
        <taxon>Portunus</taxon>
    </lineage>
</organism>
<keyword evidence="2" id="KW-1185">Reference proteome</keyword>
<comment type="caution">
    <text evidence="1">The sequence shown here is derived from an EMBL/GenBank/DDBJ whole genome shotgun (WGS) entry which is preliminary data.</text>
</comment>
<evidence type="ECO:0000313" key="1">
    <source>
        <dbReference type="EMBL" id="MPC59660.1"/>
    </source>
</evidence>
<dbReference type="EMBL" id="VSRR010016754">
    <property type="protein sequence ID" value="MPC59660.1"/>
    <property type="molecule type" value="Genomic_DNA"/>
</dbReference>
<accession>A0A5B7GHF7</accession>
<name>A0A5B7GHF7_PORTR</name>
<dbReference type="Proteomes" id="UP000324222">
    <property type="component" value="Unassembled WGS sequence"/>
</dbReference>
<gene>
    <name evidence="1" type="ORF">E2C01_053684</name>
</gene>
<dbReference type="AlphaFoldDB" id="A0A5B7GHF7"/>
<evidence type="ECO:0000313" key="2">
    <source>
        <dbReference type="Proteomes" id="UP000324222"/>
    </source>
</evidence>
<protein>
    <submittedName>
        <fullName evidence="1">Uncharacterized protein</fullName>
    </submittedName>
</protein>
<proteinExistence type="predicted"/>
<reference evidence="1 2" key="1">
    <citation type="submission" date="2019-05" db="EMBL/GenBank/DDBJ databases">
        <title>Another draft genome of Portunus trituberculatus and its Hox gene families provides insights of decapod evolution.</title>
        <authorList>
            <person name="Jeong J.-H."/>
            <person name="Song I."/>
            <person name="Kim S."/>
            <person name="Choi T."/>
            <person name="Kim D."/>
            <person name="Ryu S."/>
            <person name="Kim W."/>
        </authorList>
    </citation>
    <scope>NUCLEOTIDE SEQUENCE [LARGE SCALE GENOMIC DNA]</scope>
    <source>
        <tissue evidence="1">Muscle</tissue>
    </source>
</reference>